<gene>
    <name evidence="1" type="ORF">N0F65_004602</name>
</gene>
<evidence type="ECO:0008006" key="3">
    <source>
        <dbReference type="Google" id="ProtNLM"/>
    </source>
</evidence>
<proteinExistence type="predicted"/>
<comment type="caution">
    <text evidence="1">The sequence shown here is derived from an EMBL/GenBank/DDBJ whole genome shotgun (WGS) entry which is preliminary data.</text>
</comment>
<dbReference type="Pfam" id="PF13637">
    <property type="entry name" value="Ank_4"/>
    <property type="match status" value="2"/>
</dbReference>
<evidence type="ECO:0000313" key="2">
    <source>
        <dbReference type="Proteomes" id="UP001146120"/>
    </source>
</evidence>
<sequence>IVQFRDERSQERCTSRAMNAAAEYSHLEVVSFLHEHRSQRLWARAMDYAASGGYLDIVCFLQKNRWEGCSPSTKDALSAGMNDEACHRHFDIVQIFVKNREITLWVGLHVRGIWSCRSVQPSSDLEFVRMSSRHRIHHVFWILRLKVVTWMSRATCTNTEAKDGNVDAAEVIRFLHEHRSAVCTAEAIDYAAVIGHLEIVRLLHEQRSEGCTVQAMDEAARDGHLEIIRLLHEHR</sequence>
<evidence type="ECO:0000313" key="1">
    <source>
        <dbReference type="EMBL" id="DBA03912.1"/>
    </source>
</evidence>
<dbReference type="PANTHER" id="PTHR46586">
    <property type="entry name" value="ANKYRIN REPEAT-CONTAINING PROTEIN"/>
    <property type="match status" value="1"/>
</dbReference>
<organism evidence="1 2">
    <name type="scientific">Lagenidium giganteum</name>
    <dbReference type="NCBI Taxonomy" id="4803"/>
    <lineage>
        <taxon>Eukaryota</taxon>
        <taxon>Sar</taxon>
        <taxon>Stramenopiles</taxon>
        <taxon>Oomycota</taxon>
        <taxon>Peronosporomycetes</taxon>
        <taxon>Pythiales</taxon>
        <taxon>Pythiaceae</taxon>
    </lineage>
</organism>
<dbReference type="InterPro" id="IPR002110">
    <property type="entry name" value="Ankyrin_rpt"/>
</dbReference>
<feature type="non-terminal residue" evidence="1">
    <location>
        <position position="1"/>
    </location>
</feature>
<dbReference type="Gene3D" id="1.25.40.20">
    <property type="entry name" value="Ankyrin repeat-containing domain"/>
    <property type="match status" value="2"/>
</dbReference>
<dbReference type="AlphaFoldDB" id="A0AAV2ZFD8"/>
<dbReference type="InterPro" id="IPR036770">
    <property type="entry name" value="Ankyrin_rpt-contain_sf"/>
</dbReference>
<reference evidence="1" key="1">
    <citation type="submission" date="2022-11" db="EMBL/GenBank/DDBJ databases">
        <authorList>
            <person name="Morgan W.R."/>
            <person name="Tartar A."/>
        </authorList>
    </citation>
    <scope>NUCLEOTIDE SEQUENCE</scope>
    <source>
        <strain evidence="1">ARSEF 373</strain>
    </source>
</reference>
<keyword evidence="2" id="KW-1185">Reference proteome</keyword>
<reference evidence="1" key="2">
    <citation type="journal article" date="2023" name="Microbiol Resour">
        <title>Decontamination and Annotation of the Draft Genome Sequence of the Oomycete Lagenidium giganteum ARSEF 373.</title>
        <authorList>
            <person name="Morgan W.R."/>
            <person name="Tartar A."/>
        </authorList>
    </citation>
    <scope>NUCLEOTIDE SEQUENCE</scope>
    <source>
        <strain evidence="1">ARSEF 373</strain>
    </source>
</reference>
<dbReference type="SUPFAM" id="SSF48403">
    <property type="entry name" value="Ankyrin repeat"/>
    <property type="match status" value="1"/>
</dbReference>
<accession>A0AAV2ZFD8</accession>
<dbReference type="InterPro" id="IPR052050">
    <property type="entry name" value="SecEffector_AnkRepeat"/>
</dbReference>
<name>A0AAV2ZFD8_9STRA</name>
<dbReference type="PANTHER" id="PTHR46586:SF3">
    <property type="entry name" value="ANKYRIN REPEAT-CONTAINING PROTEIN"/>
    <property type="match status" value="1"/>
</dbReference>
<protein>
    <recommendedName>
        <fullName evidence="3">Ankyrin repeat-containing domain</fullName>
    </recommendedName>
</protein>
<dbReference type="EMBL" id="DAKRPA010000014">
    <property type="protein sequence ID" value="DBA03912.1"/>
    <property type="molecule type" value="Genomic_DNA"/>
</dbReference>
<dbReference type="Proteomes" id="UP001146120">
    <property type="component" value="Unassembled WGS sequence"/>
</dbReference>